<dbReference type="AlphaFoldDB" id="A0AAV2FJL8"/>
<evidence type="ECO:0000259" key="2">
    <source>
        <dbReference type="PROSITE" id="PS51379"/>
    </source>
</evidence>
<accession>A0AAV2FJL8</accession>
<evidence type="ECO:0000256" key="1">
    <source>
        <dbReference type="SAM" id="SignalP"/>
    </source>
</evidence>
<organism evidence="3 4">
    <name type="scientific">Linum trigynum</name>
    <dbReference type="NCBI Taxonomy" id="586398"/>
    <lineage>
        <taxon>Eukaryota</taxon>
        <taxon>Viridiplantae</taxon>
        <taxon>Streptophyta</taxon>
        <taxon>Embryophyta</taxon>
        <taxon>Tracheophyta</taxon>
        <taxon>Spermatophyta</taxon>
        <taxon>Magnoliopsida</taxon>
        <taxon>eudicotyledons</taxon>
        <taxon>Gunneridae</taxon>
        <taxon>Pentapetalae</taxon>
        <taxon>rosids</taxon>
        <taxon>fabids</taxon>
        <taxon>Malpighiales</taxon>
        <taxon>Linaceae</taxon>
        <taxon>Linum</taxon>
    </lineage>
</organism>
<evidence type="ECO:0000313" key="3">
    <source>
        <dbReference type="EMBL" id="CAL1397898.1"/>
    </source>
</evidence>
<gene>
    <name evidence="3" type="ORF">LTRI10_LOCUS38163</name>
</gene>
<name>A0AAV2FJL8_9ROSI</name>
<feature type="signal peptide" evidence="1">
    <location>
        <begin position="1"/>
        <end position="17"/>
    </location>
</feature>
<proteinExistence type="predicted"/>
<dbReference type="PROSITE" id="PS51379">
    <property type="entry name" value="4FE4S_FER_2"/>
    <property type="match status" value="1"/>
</dbReference>
<keyword evidence="4" id="KW-1185">Reference proteome</keyword>
<feature type="domain" description="4Fe-4S ferredoxin-type" evidence="2">
    <location>
        <begin position="35"/>
        <end position="65"/>
    </location>
</feature>
<keyword evidence="1" id="KW-0732">Signal</keyword>
<protein>
    <recommendedName>
        <fullName evidence="2">4Fe-4S ferredoxin-type domain-containing protein</fullName>
    </recommendedName>
</protein>
<reference evidence="3 4" key="1">
    <citation type="submission" date="2024-04" db="EMBL/GenBank/DDBJ databases">
        <authorList>
            <person name="Fracassetti M."/>
        </authorList>
    </citation>
    <scope>NUCLEOTIDE SEQUENCE [LARGE SCALE GENOMIC DNA]</scope>
</reference>
<feature type="chain" id="PRO_5043752055" description="4Fe-4S ferredoxin-type domain-containing protein" evidence="1">
    <location>
        <begin position="18"/>
        <end position="76"/>
    </location>
</feature>
<dbReference type="EMBL" id="OZ034819">
    <property type="protein sequence ID" value="CAL1397898.1"/>
    <property type="molecule type" value="Genomic_DNA"/>
</dbReference>
<evidence type="ECO:0000313" key="4">
    <source>
        <dbReference type="Proteomes" id="UP001497516"/>
    </source>
</evidence>
<dbReference type="Proteomes" id="UP001497516">
    <property type="component" value="Chromosome 6"/>
</dbReference>
<sequence>MFCCLVLLVVFAASAGGKKNNIGAEGRNVAHPCKTVADCSSTTCCKCTGLCVCNCPQGVLDAERLIQNSKRVEQGN</sequence>
<dbReference type="InterPro" id="IPR017896">
    <property type="entry name" value="4Fe4S_Fe-S-bd"/>
</dbReference>